<dbReference type="InterPro" id="IPR007568">
    <property type="entry name" value="RTA1"/>
</dbReference>
<feature type="transmembrane region" description="Helical" evidence="5">
    <location>
        <begin position="124"/>
        <end position="146"/>
    </location>
</feature>
<dbReference type="PANTHER" id="PTHR31465">
    <property type="entry name" value="PROTEIN RTA1-RELATED"/>
    <property type="match status" value="1"/>
</dbReference>
<sequence length="294" mass="32765">MSNSSSPTDHPAYKLYRYTPNIVAAAIFLVLFAATTLYHIYQMIRKRSWYFTPLVIGGIFEIIGYVFRIMAHSNKQSIPIYSITTILILLAPALFAASIYMILGRLVVALDAEDMSPIRKKWMTKIFVIGDVIAFLSQAAGGGIMASGTATALATGEHITIAGLAIQLGFFSVFILTATIFHRRFQRTTNTAPMKISVKSMMKNKNWEALLYVLYITSALILIRSVFRLIEYAGGNDGYLLSHEVFAYIFDATLMFFVMVILNIFHPSDVMGDKAALHGSTAMSLRNWNSEPEV</sequence>
<evidence type="ECO:0008006" key="8">
    <source>
        <dbReference type="Google" id="ProtNLM"/>
    </source>
</evidence>
<evidence type="ECO:0000256" key="5">
    <source>
        <dbReference type="SAM" id="Phobius"/>
    </source>
</evidence>
<protein>
    <recommendedName>
        <fullName evidence="8">RTA1 like protein</fullName>
    </recommendedName>
</protein>
<proteinExistence type="predicted"/>
<dbReference type="PANTHER" id="PTHR31465:SF1">
    <property type="entry name" value="PROTEIN RTA1-RELATED"/>
    <property type="match status" value="1"/>
</dbReference>
<feature type="transmembrane region" description="Helical" evidence="5">
    <location>
        <begin position="20"/>
        <end position="41"/>
    </location>
</feature>
<keyword evidence="3 5" id="KW-1133">Transmembrane helix</keyword>
<comment type="caution">
    <text evidence="6">The sequence shown here is derived from an EMBL/GenBank/DDBJ whole genome shotgun (WGS) entry which is preliminary data.</text>
</comment>
<evidence type="ECO:0000256" key="1">
    <source>
        <dbReference type="ARBA" id="ARBA00004141"/>
    </source>
</evidence>
<dbReference type="GO" id="GO:0016020">
    <property type="term" value="C:membrane"/>
    <property type="evidence" value="ECO:0007669"/>
    <property type="project" value="UniProtKB-SubCell"/>
</dbReference>
<evidence type="ECO:0000256" key="4">
    <source>
        <dbReference type="ARBA" id="ARBA00023136"/>
    </source>
</evidence>
<dbReference type="Pfam" id="PF04479">
    <property type="entry name" value="RTA1"/>
    <property type="match status" value="1"/>
</dbReference>
<feature type="transmembrane region" description="Helical" evidence="5">
    <location>
        <begin position="48"/>
        <end position="67"/>
    </location>
</feature>
<evidence type="ECO:0000313" key="6">
    <source>
        <dbReference type="EMBL" id="TGO86085.1"/>
    </source>
</evidence>
<name>A0A4Z1KSN8_9HELO</name>
<dbReference type="AlphaFoldDB" id="A0A4Z1KSN8"/>
<gene>
    <name evidence="6" type="ORF">BPOR_0337g00100</name>
</gene>
<feature type="transmembrane region" description="Helical" evidence="5">
    <location>
        <begin position="209"/>
        <end position="230"/>
    </location>
</feature>
<reference evidence="6 7" key="1">
    <citation type="submission" date="2017-12" db="EMBL/GenBank/DDBJ databases">
        <title>Comparative genomics of Botrytis spp.</title>
        <authorList>
            <person name="Valero-Jimenez C.A."/>
            <person name="Tapia P."/>
            <person name="Veloso J."/>
            <person name="Silva-Moreno E."/>
            <person name="Staats M."/>
            <person name="Valdes J.H."/>
            <person name="Van Kan J.A.L."/>
        </authorList>
    </citation>
    <scope>NUCLEOTIDE SEQUENCE [LARGE SCALE GENOMIC DNA]</scope>
    <source>
        <strain evidence="6 7">MUCL3349</strain>
    </source>
</reference>
<keyword evidence="4 5" id="KW-0472">Membrane</keyword>
<evidence type="ECO:0000313" key="7">
    <source>
        <dbReference type="Proteomes" id="UP000297280"/>
    </source>
</evidence>
<dbReference type="STRING" id="87229.A0A4Z1KSN8"/>
<feature type="transmembrane region" description="Helical" evidence="5">
    <location>
        <begin position="245"/>
        <end position="265"/>
    </location>
</feature>
<evidence type="ECO:0000256" key="2">
    <source>
        <dbReference type="ARBA" id="ARBA00022692"/>
    </source>
</evidence>
<dbReference type="Proteomes" id="UP000297280">
    <property type="component" value="Unassembled WGS sequence"/>
</dbReference>
<keyword evidence="7" id="KW-1185">Reference proteome</keyword>
<organism evidence="6 7">
    <name type="scientific">Botrytis porri</name>
    <dbReference type="NCBI Taxonomy" id="87229"/>
    <lineage>
        <taxon>Eukaryota</taxon>
        <taxon>Fungi</taxon>
        <taxon>Dikarya</taxon>
        <taxon>Ascomycota</taxon>
        <taxon>Pezizomycotina</taxon>
        <taxon>Leotiomycetes</taxon>
        <taxon>Helotiales</taxon>
        <taxon>Sclerotiniaceae</taxon>
        <taxon>Botrytis</taxon>
    </lineage>
</organism>
<comment type="subcellular location">
    <subcellularLocation>
        <location evidence="1">Membrane</location>
        <topology evidence="1">Multi-pass membrane protein</topology>
    </subcellularLocation>
</comment>
<keyword evidence="2 5" id="KW-0812">Transmembrane</keyword>
<dbReference type="EMBL" id="PQXO01000336">
    <property type="protein sequence ID" value="TGO86085.1"/>
    <property type="molecule type" value="Genomic_DNA"/>
</dbReference>
<evidence type="ECO:0000256" key="3">
    <source>
        <dbReference type="ARBA" id="ARBA00022989"/>
    </source>
</evidence>
<feature type="transmembrane region" description="Helical" evidence="5">
    <location>
        <begin position="158"/>
        <end position="181"/>
    </location>
</feature>
<accession>A0A4Z1KSN8</accession>
<feature type="transmembrane region" description="Helical" evidence="5">
    <location>
        <begin position="79"/>
        <end position="103"/>
    </location>
</feature>